<dbReference type="EMBL" id="BQNB010008618">
    <property type="protein sequence ID" value="GJS51920.1"/>
    <property type="molecule type" value="Genomic_DNA"/>
</dbReference>
<feature type="region of interest" description="Disordered" evidence="1">
    <location>
        <begin position="390"/>
        <end position="439"/>
    </location>
</feature>
<keyword evidence="3" id="KW-1185">Reference proteome</keyword>
<evidence type="ECO:0000313" key="3">
    <source>
        <dbReference type="Proteomes" id="UP001151760"/>
    </source>
</evidence>
<proteinExistence type="predicted"/>
<organism evidence="2 3">
    <name type="scientific">Tanacetum coccineum</name>
    <dbReference type="NCBI Taxonomy" id="301880"/>
    <lineage>
        <taxon>Eukaryota</taxon>
        <taxon>Viridiplantae</taxon>
        <taxon>Streptophyta</taxon>
        <taxon>Embryophyta</taxon>
        <taxon>Tracheophyta</taxon>
        <taxon>Spermatophyta</taxon>
        <taxon>Magnoliopsida</taxon>
        <taxon>eudicotyledons</taxon>
        <taxon>Gunneridae</taxon>
        <taxon>Pentapetalae</taxon>
        <taxon>asterids</taxon>
        <taxon>campanulids</taxon>
        <taxon>Asterales</taxon>
        <taxon>Asteraceae</taxon>
        <taxon>Asteroideae</taxon>
        <taxon>Anthemideae</taxon>
        <taxon>Anthemidinae</taxon>
        <taxon>Tanacetum</taxon>
    </lineage>
</organism>
<reference evidence="2" key="2">
    <citation type="submission" date="2022-01" db="EMBL/GenBank/DDBJ databases">
        <authorList>
            <person name="Yamashiro T."/>
            <person name="Shiraishi A."/>
            <person name="Satake H."/>
            <person name="Nakayama K."/>
        </authorList>
    </citation>
    <scope>NUCLEOTIDE SEQUENCE</scope>
</reference>
<protein>
    <submittedName>
        <fullName evidence="2">Uncharacterized protein</fullName>
    </submittedName>
</protein>
<name>A0ABQ4WGE2_9ASTR</name>
<sequence>MVAAIIGFWCRLHTRTPDPPSRGLPLHIHVSTRNGGSKPVENTEGFDIERSNLGENIGVLSSVATDIESCGTSDQAMVNYSYVHCFWRCSLLNPVSWWGGHMVAAITGFCFRLHTRTPEPSSCGLPFHIHVSTYNGGSKLVGNTKGSDIERSDLGRNIGVLGNVTTDIGSCGTSDQGSKPVGNTKGSDIERSDLGGNIRVLGNVTTYIGSCGTSDQVVFLIMYFTSGHLTTTATSIDNVGSPEESYMLLCWRPLIVYYRMLFLENTTGKLLIFLCNMVTEEMMNFSCIHCFLRRSLLNPISWRGGHMVAAITGFWSRLHTRMPKPSLCGLPLYIHVSTRNGGSKPVGNTEGSDIERYDLGVNIGVLGGHLTTTPLPLTMWVVGTGYSLKDKNKAKPDKTEHEMEKRRKAKVKSKPKSQTVKVQVNPQVNSQNRATTEEY</sequence>
<gene>
    <name evidence="2" type="ORF">Tco_0625282</name>
</gene>
<feature type="compositionally biased region" description="Basic residues" evidence="1">
    <location>
        <begin position="406"/>
        <end position="415"/>
    </location>
</feature>
<accession>A0ABQ4WGE2</accession>
<reference evidence="2" key="1">
    <citation type="journal article" date="2022" name="Int. J. Mol. Sci.">
        <title>Draft Genome of Tanacetum Coccineum: Genomic Comparison of Closely Related Tanacetum-Family Plants.</title>
        <authorList>
            <person name="Yamashiro T."/>
            <person name="Shiraishi A."/>
            <person name="Nakayama K."/>
            <person name="Satake H."/>
        </authorList>
    </citation>
    <scope>NUCLEOTIDE SEQUENCE</scope>
</reference>
<feature type="compositionally biased region" description="Basic and acidic residues" evidence="1">
    <location>
        <begin position="390"/>
        <end position="405"/>
    </location>
</feature>
<evidence type="ECO:0000256" key="1">
    <source>
        <dbReference type="SAM" id="MobiDB-lite"/>
    </source>
</evidence>
<evidence type="ECO:0000313" key="2">
    <source>
        <dbReference type="EMBL" id="GJS51920.1"/>
    </source>
</evidence>
<feature type="compositionally biased region" description="Polar residues" evidence="1">
    <location>
        <begin position="418"/>
        <end position="439"/>
    </location>
</feature>
<dbReference type="Proteomes" id="UP001151760">
    <property type="component" value="Unassembled WGS sequence"/>
</dbReference>
<comment type="caution">
    <text evidence="2">The sequence shown here is derived from an EMBL/GenBank/DDBJ whole genome shotgun (WGS) entry which is preliminary data.</text>
</comment>